<dbReference type="GO" id="GO:0006048">
    <property type="term" value="P:UDP-N-acetylglucosamine biosynthetic process"/>
    <property type="evidence" value="ECO:0007669"/>
    <property type="project" value="TreeGrafter"/>
</dbReference>
<dbReference type="InterPro" id="IPR002618">
    <property type="entry name" value="UDPGP_fam"/>
</dbReference>
<reference evidence="4 5" key="1">
    <citation type="submission" date="2018-01" db="EMBL/GenBank/DDBJ databases">
        <title>Comparison of the Chinese Bamboo Partridge and Red Junglefowl genome sequences highlights the importance of demography in genome evolution.</title>
        <authorList>
            <person name="Tiley G.P."/>
            <person name="Kimball R.T."/>
            <person name="Braun E.L."/>
            <person name="Burleigh J.G."/>
        </authorList>
    </citation>
    <scope>NUCLEOTIDE SEQUENCE [LARGE SCALE GENOMIC DNA]</scope>
    <source>
        <strain evidence="4">RTK389</strain>
        <tissue evidence="4">Blood</tissue>
    </source>
</reference>
<dbReference type="PANTHER" id="PTHR11952">
    <property type="entry name" value="UDP- GLUCOSE PYROPHOSPHORYLASE"/>
    <property type="match status" value="1"/>
</dbReference>
<accession>A0A2P4SSX3</accession>
<dbReference type="Pfam" id="PF01704">
    <property type="entry name" value="UDPGP"/>
    <property type="match status" value="1"/>
</dbReference>
<evidence type="ECO:0000256" key="1">
    <source>
        <dbReference type="ARBA" id="ARBA00022679"/>
    </source>
</evidence>
<dbReference type="GO" id="GO:0003977">
    <property type="term" value="F:UDP-N-acetylglucosamine diphosphorylase activity"/>
    <property type="evidence" value="ECO:0007669"/>
    <property type="project" value="TreeGrafter"/>
</dbReference>
<dbReference type="Gene3D" id="2.10.10.100">
    <property type="match status" value="1"/>
</dbReference>
<keyword evidence="2" id="KW-0548">Nucleotidyltransferase</keyword>
<organism evidence="4 5">
    <name type="scientific">Bambusicola thoracicus</name>
    <name type="common">Chinese bamboo-partridge</name>
    <name type="synonym">Perdix thoracica</name>
    <dbReference type="NCBI Taxonomy" id="9083"/>
    <lineage>
        <taxon>Eukaryota</taxon>
        <taxon>Metazoa</taxon>
        <taxon>Chordata</taxon>
        <taxon>Craniata</taxon>
        <taxon>Vertebrata</taxon>
        <taxon>Euteleostomi</taxon>
        <taxon>Archelosauria</taxon>
        <taxon>Archosauria</taxon>
        <taxon>Dinosauria</taxon>
        <taxon>Saurischia</taxon>
        <taxon>Theropoda</taxon>
        <taxon>Coelurosauria</taxon>
        <taxon>Aves</taxon>
        <taxon>Neognathae</taxon>
        <taxon>Galloanserae</taxon>
        <taxon>Galliformes</taxon>
        <taxon>Phasianidae</taxon>
        <taxon>Perdicinae</taxon>
        <taxon>Bambusicola</taxon>
    </lineage>
</organism>
<evidence type="ECO:0000256" key="2">
    <source>
        <dbReference type="ARBA" id="ARBA00022695"/>
    </source>
</evidence>
<dbReference type="Gene3D" id="3.90.550.10">
    <property type="entry name" value="Spore Coat Polysaccharide Biosynthesis Protein SpsA, Chain A"/>
    <property type="match status" value="1"/>
</dbReference>
<dbReference type="InterPro" id="IPR029044">
    <property type="entry name" value="Nucleotide-diphossugar_trans"/>
</dbReference>
<dbReference type="PANTHER" id="PTHR11952:SF4">
    <property type="entry name" value="UDP-N-ACETYLHEXOSAMINE PYROPHOSPHORYLASE"/>
    <property type="match status" value="1"/>
</dbReference>
<dbReference type="SUPFAM" id="SSF53448">
    <property type="entry name" value="Nucleotide-diphospho-sugar transferases"/>
    <property type="match status" value="2"/>
</dbReference>
<evidence type="ECO:0000313" key="5">
    <source>
        <dbReference type="Proteomes" id="UP000237246"/>
    </source>
</evidence>
<dbReference type="CDD" id="cd04193">
    <property type="entry name" value="UDPGlcNAc_PPase"/>
    <property type="match status" value="1"/>
</dbReference>
<keyword evidence="1" id="KW-0808">Transferase</keyword>
<feature type="region of interest" description="Disordered" evidence="3">
    <location>
        <begin position="61"/>
        <end position="82"/>
    </location>
</feature>
<dbReference type="AlphaFoldDB" id="A0A2P4SSX3"/>
<dbReference type="Proteomes" id="UP000237246">
    <property type="component" value="Unassembled WGS sequence"/>
</dbReference>
<dbReference type="EMBL" id="PPHD01024826">
    <property type="protein sequence ID" value="POI27220.1"/>
    <property type="molecule type" value="Genomic_DNA"/>
</dbReference>
<dbReference type="OrthoDB" id="532420at2759"/>
<comment type="caution">
    <text evidence="4">The sequence shown here is derived from an EMBL/GenBank/DDBJ whole genome shotgun (WGS) entry which is preliminary data.</text>
</comment>
<protein>
    <submittedName>
        <fullName evidence="4">Uncharacterized protein</fullName>
    </submittedName>
</protein>
<name>A0A2P4SSX3_BAMTH</name>
<gene>
    <name evidence="4" type="ORF">CIB84_009029</name>
</gene>
<keyword evidence="5" id="KW-1185">Reference proteome</keyword>
<evidence type="ECO:0000313" key="4">
    <source>
        <dbReference type="EMBL" id="POI27220.1"/>
    </source>
</evidence>
<evidence type="ECO:0000256" key="3">
    <source>
        <dbReference type="SAM" id="MobiDB-lite"/>
    </source>
</evidence>
<dbReference type="InterPro" id="IPR039741">
    <property type="entry name" value="UDP-sugar_pyrophosphorylase"/>
</dbReference>
<sequence>MEAAGEEDVAALRQRLAAGGQGHVLRFWPELGATERRALAAELSAMDVAEINRFFRRARGDGSGGGTAAAGPDARLEPVPRDVLGSASRDRRLLPGWESRGLAEIAAGRVGALLLAGGQGTRLGVPYPKGMCDVGLPSRKSLFHLQAQRLRRLQQLAEERHGTACSIPWYIMTSGRTMESTKEFFQKHRYFGLKKENIIFFQQGMLPALGFDGKILLEDKGKIAMAPDGNGGLYRALGVHGIVDDMERRGVQSVHVYCVDNILVKVADPRFIGFCLEKGADCGAKVVEKTNPTEPVGVVCRVDGVYQVVEYSEISLDTAQKRGPDGRLLFNAGNIANHYFTTSFLKDVVKLALLAPRSTYEPQLQHHVAEKKIPHVDIETGQLVQPEKPNGIKMEKFVFDIFQFSKYGCASVRGPRVRMWPWGCPKSRPDPPCPILLPRKFVVYEVLREDEFSPLKNADSQNGKDNPTTARHALMSLHHRWVLNAGGHFVDENGTRLPAIPRSQHPSAKRLLLLVGDSTERSESGMAFPSFLTLLYSHVASQTEGQMPPQLMAMTSNYTCHRAAWWRGWVLKDASDVPIQCEISPLVSYSGEGLEELVKEREFRAPLVIDEDGTHELVHNGM</sequence>
<proteinExistence type="predicted"/>